<dbReference type="Gene3D" id="3.30.420.10">
    <property type="entry name" value="Ribonuclease H-like superfamily/Ribonuclease H"/>
    <property type="match status" value="1"/>
</dbReference>
<dbReference type="EMBL" id="JANEYF010003497">
    <property type="protein sequence ID" value="KAJ8935922.1"/>
    <property type="molecule type" value="Genomic_DNA"/>
</dbReference>
<dbReference type="PANTHER" id="PTHR19303">
    <property type="entry name" value="TRANSPOSON"/>
    <property type="match status" value="1"/>
</dbReference>
<dbReference type="Proteomes" id="UP001162156">
    <property type="component" value="Unassembled WGS sequence"/>
</dbReference>
<proteinExistence type="predicted"/>
<evidence type="ECO:0000259" key="1">
    <source>
        <dbReference type="Pfam" id="PF03184"/>
    </source>
</evidence>
<feature type="domain" description="DDE-1" evidence="1">
    <location>
        <begin position="104"/>
        <end position="231"/>
    </location>
</feature>
<comment type="caution">
    <text evidence="2">The sequence shown here is derived from an EMBL/GenBank/DDBJ whole genome shotgun (WGS) entry which is preliminary data.</text>
</comment>
<dbReference type="GO" id="GO:0005634">
    <property type="term" value="C:nucleus"/>
    <property type="evidence" value="ECO:0007669"/>
    <property type="project" value="TreeGrafter"/>
</dbReference>
<evidence type="ECO:0000313" key="2">
    <source>
        <dbReference type="EMBL" id="KAJ8935922.1"/>
    </source>
</evidence>
<name>A0AAV8XA89_9CUCU</name>
<dbReference type="Pfam" id="PF03184">
    <property type="entry name" value="DDE_1"/>
    <property type="match status" value="1"/>
</dbReference>
<dbReference type="GO" id="GO:0003677">
    <property type="term" value="F:DNA binding"/>
    <property type="evidence" value="ECO:0007669"/>
    <property type="project" value="TreeGrafter"/>
</dbReference>
<dbReference type="InterPro" id="IPR050863">
    <property type="entry name" value="CenT-Element_Derived"/>
</dbReference>
<sequence>MNRKEEKFLVSQTIIQILDWVNLFLLRRPELSQRFSQNISHSRAATDEGTINHYFDNLQTEPEGVPPANIWNYDGTNLVDDPGRSKVITRKGTKYPEKIRNSLKARISLMICGNADGRLAPVYVNYKSHKLWSTWTEDGPLNARSNRTSSGWFDFQVFEDWFINLMHPLLKRQERRKILIGDNLSSHLNVEVIRQCELNNVRFIALPPNTTHLLQPLDVAYFRPMKENWQQILND</sequence>
<organism evidence="2 3">
    <name type="scientific">Rhamnusium bicolor</name>
    <dbReference type="NCBI Taxonomy" id="1586634"/>
    <lineage>
        <taxon>Eukaryota</taxon>
        <taxon>Metazoa</taxon>
        <taxon>Ecdysozoa</taxon>
        <taxon>Arthropoda</taxon>
        <taxon>Hexapoda</taxon>
        <taxon>Insecta</taxon>
        <taxon>Pterygota</taxon>
        <taxon>Neoptera</taxon>
        <taxon>Endopterygota</taxon>
        <taxon>Coleoptera</taxon>
        <taxon>Polyphaga</taxon>
        <taxon>Cucujiformia</taxon>
        <taxon>Chrysomeloidea</taxon>
        <taxon>Cerambycidae</taxon>
        <taxon>Lepturinae</taxon>
        <taxon>Rhagiini</taxon>
        <taxon>Rhamnusium</taxon>
    </lineage>
</organism>
<accession>A0AAV8XA89</accession>
<dbReference type="AlphaFoldDB" id="A0AAV8XA89"/>
<reference evidence="2" key="1">
    <citation type="journal article" date="2023" name="Insect Mol. Biol.">
        <title>Genome sequencing provides insights into the evolution of gene families encoding plant cell wall-degrading enzymes in longhorned beetles.</title>
        <authorList>
            <person name="Shin N.R."/>
            <person name="Okamura Y."/>
            <person name="Kirsch R."/>
            <person name="Pauchet Y."/>
        </authorList>
    </citation>
    <scope>NUCLEOTIDE SEQUENCE</scope>
    <source>
        <strain evidence="2">RBIC_L_NR</strain>
    </source>
</reference>
<gene>
    <name evidence="2" type="ORF">NQ314_012590</name>
</gene>
<keyword evidence="3" id="KW-1185">Reference proteome</keyword>
<protein>
    <recommendedName>
        <fullName evidence="1">DDE-1 domain-containing protein</fullName>
    </recommendedName>
</protein>
<dbReference type="InterPro" id="IPR036397">
    <property type="entry name" value="RNaseH_sf"/>
</dbReference>
<dbReference type="InterPro" id="IPR004875">
    <property type="entry name" value="DDE_SF_endonuclease_dom"/>
</dbReference>
<evidence type="ECO:0000313" key="3">
    <source>
        <dbReference type="Proteomes" id="UP001162156"/>
    </source>
</evidence>